<dbReference type="Gene3D" id="3.40.50.620">
    <property type="entry name" value="HUPs"/>
    <property type="match status" value="1"/>
</dbReference>
<evidence type="ECO:0000256" key="5">
    <source>
        <dbReference type="ARBA" id="ARBA00022695"/>
    </source>
</evidence>
<feature type="non-terminal residue" evidence="12">
    <location>
        <position position="85"/>
    </location>
</feature>
<dbReference type="PANTHER" id="PTHR21342:SF1">
    <property type="entry name" value="PHOSPHOPANTETHEINE ADENYLYLTRANSFERASE"/>
    <property type="match status" value="1"/>
</dbReference>
<evidence type="ECO:0000256" key="4">
    <source>
        <dbReference type="ARBA" id="ARBA00022679"/>
    </source>
</evidence>
<evidence type="ECO:0000256" key="10">
    <source>
        <dbReference type="ARBA" id="ARBA00029346"/>
    </source>
</evidence>
<evidence type="ECO:0000259" key="11">
    <source>
        <dbReference type="Pfam" id="PF01467"/>
    </source>
</evidence>
<keyword evidence="6" id="KW-0547">Nucleotide-binding</keyword>
<dbReference type="GO" id="GO:0004595">
    <property type="term" value="F:pantetheine-phosphate adenylyltransferase activity"/>
    <property type="evidence" value="ECO:0007669"/>
    <property type="project" value="UniProtKB-EC"/>
</dbReference>
<reference evidence="12" key="1">
    <citation type="submission" date="2018-05" db="EMBL/GenBank/DDBJ databases">
        <authorList>
            <person name="Lanie J.A."/>
            <person name="Ng W.-L."/>
            <person name="Kazmierczak K.M."/>
            <person name="Andrzejewski T.M."/>
            <person name="Davidsen T.M."/>
            <person name="Wayne K.J."/>
            <person name="Tettelin H."/>
            <person name="Glass J.I."/>
            <person name="Rusch D."/>
            <person name="Podicherti R."/>
            <person name="Tsui H.-C.T."/>
            <person name="Winkler M.E."/>
        </authorList>
    </citation>
    <scope>NUCLEOTIDE SEQUENCE</scope>
</reference>
<evidence type="ECO:0000256" key="3">
    <source>
        <dbReference type="ARBA" id="ARBA00022490"/>
    </source>
</evidence>
<evidence type="ECO:0000256" key="8">
    <source>
        <dbReference type="ARBA" id="ARBA00022842"/>
    </source>
</evidence>
<keyword evidence="9" id="KW-0173">Coenzyme A biosynthesis</keyword>
<evidence type="ECO:0000256" key="6">
    <source>
        <dbReference type="ARBA" id="ARBA00022741"/>
    </source>
</evidence>
<keyword evidence="7" id="KW-0067">ATP-binding</keyword>
<dbReference type="Pfam" id="PF01467">
    <property type="entry name" value="CTP_transf_like"/>
    <property type="match status" value="1"/>
</dbReference>
<evidence type="ECO:0000256" key="9">
    <source>
        <dbReference type="ARBA" id="ARBA00022993"/>
    </source>
</evidence>
<protein>
    <recommendedName>
        <fullName evidence="2">Phosphopantetheine adenylyltransferase</fullName>
        <ecNumber evidence="1">2.7.7.3</ecNumber>
    </recommendedName>
</protein>
<proteinExistence type="predicted"/>
<dbReference type="EMBL" id="UINC01143320">
    <property type="protein sequence ID" value="SVD32176.1"/>
    <property type="molecule type" value="Genomic_DNA"/>
</dbReference>
<dbReference type="AlphaFoldDB" id="A0A382UD41"/>
<keyword evidence="5" id="KW-0548">Nucleotidyltransferase</keyword>
<accession>A0A382UD41</accession>
<dbReference type="EC" id="2.7.7.3" evidence="1"/>
<evidence type="ECO:0000256" key="2">
    <source>
        <dbReference type="ARBA" id="ARBA00013868"/>
    </source>
</evidence>
<dbReference type="PRINTS" id="PR01020">
    <property type="entry name" value="LPSBIOSNTHSS"/>
</dbReference>
<dbReference type="GO" id="GO:0015937">
    <property type="term" value="P:coenzyme A biosynthetic process"/>
    <property type="evidence" value="ECO:0007669"/>
    <property type="project" value="UniProtKB-KW"/>
</dbReference>
<feature type="domain" description="Cytidyltransferase-like" evidence="11">
    <location>
        <begin position="5"/>
        <end position="82"/>
    </location>
</feature>
<keyword evidence="8" id="KW-0460">Magnesium</keyword>
<evidence type="ECO:0000256" key="7">
    <source>
        <dbReference type="ARBA" id="ARBA00022840"/>
    </source>
</evidence>
<dbReference type="InterPro" id="IPR014729">
    <property type="entry name" value="Rossmann-like_a/b/a_fold"/>
</dbReference>
<evidence type="ECO:0000313" key="12">
    <source>
        <dbReference type="EMBL" id="SVD32176.1"/>
    </source>
</evidence>
<dbReference type="InterPro" id="IPR001980">
    <property type="entry name" value="PPAT"/>
</dbReference>
<dbReference type="SUPFAM" id="SSF52374">
    <property type="entry name" value="Nucleotidylyl transferase"/>
    <property type="match status" value="1"/>
</dbReference>
<evidence type="ECO:0000256" key="1">
    <source>
        <dbReference type="ARBA" id="ARBA00012392"/>
    </source>
</evidence>
<dbReference type="PANTHER" id="PTHR21342">
    <property type="entry name" value="PHOSPHOPANTETHEINE ADENYLYLTRANSFERASE"/>
    <property type="match status" value="1"/>
</dbReference>
<dbReference type="InterPro" id="IPR004821">
    <property type="entry name" value="Cyt_trans-like"/>
</dbReference>
<gene>
    <name evidence="12" type="ORF">METZ01_LOCUS385030</name>
</gene>
<organism evidence="12">
    <name type="scientific">marine metagenome</name>
    <dbReference type="NCBI Taxonomy" id="408172"/>
    <lineage>
        <taxon>unclassified sequences</taxon>
        <taxon>metagenomes</taxon>
        <taxon>ecological metagenomes</taxon>
    </lineage>
</organism>
<comment type="catalytic activity">
    <reaction evidence="10">
        <text>(R)-4'-phosphopantetheine + ATP + H(+) = 3'-dephospho-CoA + diphosphate</text>
        <dbReference type="Rhea" id="RHEA:19801"/>
        <dbReference type="ChEBI" id="CHEBI:15378"/>
        <dbReference type="ChEBI" id="CHEBI:30616"/>
        <dbReference type="ChEBI" id="CHEBI:33019"/>
        <dbReference type="ChEBI" id="CHEBI:57328"/>
        <dbReference type="ChEBI" id="CHEBI:61723"/>
        <dbReference type="EC" id="2.7.7.3"/>
    </reaction>
</comment>
<sequence>MKTALYPGTFDPVTNGHLDVLSRACRIFGKVVLAIADNDSKNSLFPLAERLQLVKENIDKDYPNASATTFDGLVVKLARQVGAKA</sequence>
<keyword evidence="3" id="KW-0963">Cytoplasm</keyword>
<name>A0A382UD41_9ZZZZ</name>
<keyword evidence="4" id="KW-0808">Transferase</keyword>
<dbReference type="GO" id="GO:0005524">
    <property type="term" value="F:ATP binding"/>
    <property type="evidence" value="ECO:0007669"/>
    <property type="project" value="UniProtKB-KW"/>
</dbReference>
<dbReference type="NCBIfam" id="TIGR00125">
    <property type="entry name" value="cyt_tran_rel"/>
    <property type="match status" value="1"/>
</dbReference>